<gene>
    <name evidence="1" type="ORF">FD09_GL003154</name>
</gene>
<keyword evidence="2" id="KW-1185">Reference proteome</keyword>
<dbReference type="EMBL" id="AZEC01000009">
    <property type="protein sequence ID" value="KRL12284.1"/>
    <property type="molecule type" value="Genomic_DNA"/>
</dbReference>
<evidence type="ECO:0000313" key="1">
    <source>
        <dbReference type="EMBL" id="KRL12284.1"/>
    </source>
</evidence>
<sequence length="333" mass="37169">MINPQQLNRPSWNQLTGKEQHLLFTQILRYFVNPLLPTTDIAPVRFTVQGQSFASQTAIIAGQRYIFVPGQSQVQLGYQVTGKEVLTPRLWDDSEVVLEHPDLPTIPLTTNAQRERYLTDFTTSPRVVDIPPLLVSQQPLPVSQRSIGLYTPATGDFSGDMTTFKMVRQAAGDDLKRAPRSIVTPDFSVFFVPTAVLDQYQVRIDQQLTPMALTRQLARQGFSVLAPDEYEYVVGAGAATLFPWGNAGLAQLPTALPNRFGIRFSARQYTAEMTTDPLVWRGGWPVSGDQKMAAVQLPFSAFYDSGRLPGLGDLPVPQQVYHQVVRVTFEDER</sequence>
<dbReference type="Proteomes" id="UP000051330">
    <property type="component" value="Unassembled WGS sequence"/>
</dbReference>
<dbReference type="PATRIC" id="fig|1423792.3.peg.3248"/>
<dbReference type="AlphaFoldDB" id="A0A0R1MWL9"/>
<dbReference type="STRING" id="1423792.FD09_GL003154"/>
<organism evidence="1 2">
    <name type="scientific">Schleiferilactobacillus perolens DSM 12744</name>
    <dbReference type="NCBI Taxonomy" id="1423792"/>
    <lineage>
        <taxon>Bacteria</taxon>
        <taxon>Bacillati</taxon>
        <taxon>Bacillota</taxon>
        <taxon>Bacilli</taxon>
        <taxon>Lactobacillales</taxon>
        <taxon>Lactobacillaceae</taxon>
        <taxon>Schleiferilactobacillus</taxon>
    </lineage>
</organism>
<dbReference type="RefSeq" id="WP_057821110.1">
    <property type="nucleotide sequence ID" value="NZ_AZEC01000009.1"/>
</dbReference>
<proteinExistence type="predicted"/>
<comment type="caution">
    <text evidence="1">The sequence shown here is derived from an EMBL/GenBank/DDBJ whole genome shotgun (WGS) entry which is preliminary data.</text>
</comment>
<evidence type="ECO:0000313" key="2">
    <source>
        <dbReference type="Proteomes" id="UP000051330"/>
    </source>
</evidence>
<protein>
    <submittedName>
        <fullName evidence="1">Uncharacterized protein</fullName>
    </submittedName>
</protein>
<name>A0A0R1MWL9_9LACO</name>
<accession>A0A0R1MWL9</accession>
<dbReference type="OrthoDB" id="4050476at2"/>
<reference evidence="1 2" key="1">
    <citation type="journal article" date="2015" name="Genome Announc.">
        <title>Expanding the biotechnology potential of lactobacilli through comparative genomics of 213 strains and associated genera.</title>
        <authorList>
            <person name="Sun Z."/>
            <person name="Harris H.M."/>
            <person name="McCann A."/>
            <person name="Guo C."/>
            <person name="Argimon S."/>
            <person name="Zhang W."/>
            <person name="Yang X."/>
            <person name="Jeffery I.B."/>
            <person name="Cooney J.C."/>
            <person name="Kagawa T.F."/>
            <person name="Liu W."/>
            <person name="Song Y."/>
            <person name="Salvetti E."/>
            <person name="Wrobel A."/>
            <person name="Rasinkangas P."/>
            <person name="Parkhill J."/>
            <person name="Rea M.C."/>
            <person name="O'Sullivan O."/>
            <person name="Ritari J."/>
            <person name="Douillard F.P."/>
            <person name="Paul Ross R."/>
            <person name="Yang R."/>
            <person name="Briner A.E."/>
            <person name="Felis G.E."/>
            <person name="de Vos W.M."/>
            <person name="Barrangou R."/>
            <person name="Klaenhammer T.R."/>
            <person name="Caufield P.W."/>
            <person name="Cui Y."/>
            <person name="Zhang H."/>
            <person name="O'Toole P.W."/>
        </authorList>
    </citation>
    <scope>NUCLEOTIDE SEQUENCE [LARGE SCALE GENOMIC DNA]</scope>
    <source>
        <strain evidence="1 2">DSM 12744</strain>
    </source>
</reference>